<name>B0VIQ1_CLOAI</name>
<sequence>MLLNERRGHHSSGKLKILIEYSVAGGRRSSAIKIYLFLTSSNYTKN</sequence>
<dbReference type="Proteomes" id="UP000002019">
    <property type="component" value="Chromosome"/>
</dbReference>
<dbReference type="STRING" id="459349.CLOAM1336"/>
<organism evidence="1 2">
    <name type="scientific">Cloacimonas acidaminovorans (strain Evry)</name>
    <dbReference type="NCBI Taxonomy" id="459349"/>
    <lineage>
        <taxon>Bacteria</taxon>
        <taxon>Pseudomonadati</taxon>
        <taxon>Candidatus Cloacimonadota</taxon>
        <taxon>Candidatus Cloacimonadia</taxon>
        <taxon>Candidatus Cloacimonadales</taxon>
        <taxon>Candidatus Cloacimonadaceae</taxon>
        <taxon>Candidatus Cloacimonas</taxon>
    </lineage>
</organism>
<keyword evidence="2" id="KW-1185">Reference proteome</keyword>
<dbReference type="EMBL" id="CU466930">
    <property type="protein sequence ID" value="CAO81192.1"/>
    <property type="molecule type" value="Genomic_DNA"/>
</dbReference>
<dbReference type="KEGG" id="caci:CLOAM1336"/>
<accession>B0VIQ1</accession>
<dbReference type="HOGENOM" id="CLU_3181843_0_0_0"/>
<evidence type="ECO:0000313" key="1">
    <source>
        <dbReference type="EMBL" id="CAO81192.1"/>
    </source>
</evidence>
<proteinExistence type="predicted"/>
<dbReference type="AlphaFoldDB" id="B0VIQ1"/>
<protein>
    <submittedName>
        <fullName evidence="1">Uncharacterized protein</fullName>
    </submittedName>
</protein>
<reference evidence="1 2" key="1">
    <citation type="journal article" date="2008" name="J. Bacteriol.">
        <title>'Candidatus Cloacamonas acidaminovorans': genome sequence reconstruction provides a first glimpse of a new bacterial division.</title>
        <authorList>
            <person name="Pelletier E."/>
            <person name="Kreimeyer A."/>
            <person name="Bocs S."/>
            <person name="Rouy Z."/>
            <person name="Gyapay G."/>
            <person name="Chouari R."/>
            <person name="Riviere D."/>
            <person name="Ganesan A."/>
            <person name="Daegelen P."/>
            <person name="Sghir A."/>
            <person name="Cohen G.N."/>
            <person name="Medigue C."/>
            <person name="Weissenbach J."/>
            <person name="Le Paslier D."/>
        </authorList>
    </citation>
    <scope>NUCLEOTIDE SEQUENCE [LARGE SCALE GENOMIC DNA]</scope>
    <source>
        <strain evidence="2">Evry</strain>
    </source>
</reference>
<evidence type="ECO:0000313" key="2">
    <source>
        <dbReference type="Proteomes" id="UP000002019"/>
    </source>
</evidence>
<gene>
    <name evidence="1" type="ordered locus">CLOAM1336</name>
</gene>